<dbReference type="EMBL" id="STGY01000067">
    <property type="protein sequence ID" value="THV38651.1"/>
    <property type="molecule type" value="Genomic_DNA"/>
</dbReference>
<dbReference type="OrthoDB" id="262125at2"/>
<dbReference type="Pfam" id="PF00561">
    <property type="entry name" value="Abhydrolase_1"/>
    <property type="match status" value="1"/>
</dbReference>
<gene>
    <name evidence="2" type="ORF">FAB82_19675</name>
</gene>
<organism evidence="2 3">
    <name type="scientific">Glycomyces buryatensis</name>
    <dbReference type="NCBI Taxonomy" id="2570927"/>
    <lineage>
        <taxon>Bacteria</taxon>
        <taxon>Bacillati</taxon>
        <taxon>Actinomycetota</taxon>
        <taxon>Actinomycetes</taxon>
        <taxon>Glycomycetales</taxon>
        <taxon>Glycomycetaceae</taxon>
        <taxon>Glycomyces</taxon>
    </lineage>
</organism>
<evidence type="ECO:0000313" key="3">
    <source>
        <dbReference type="Proteomes" id="UP000308760"/>
    </source>
</evidence>
<feature type="domain" description="AB hydrolase-1" evidence="1">
    <location>
        <begin position="276"/>
        <end position="385"/>
    </location>
</feature>
<accession>A0A4S8Q5X7</accession>
<dbReference type="SUPFAM" id="SSF53474">
    <property type="entry name" value="alpha/beta-Hydrolases"/>
    <property type="match status" value="1"/>
</dbReference>
<comment type="caution">
    <text evidence="2">The sequence shown here is derived from an EMBL/GenBank/DDBJ whole genome shotgun (WGS) entry which is preliminary data.</text>
</comment>
<sequence>MIVPPTPRHPHEGRDLGPEFNIARIGGPGGVWRSVAVFDGTVYALSDIAGGHSLVTLSETGQALTDFAQRSALVLDGGGTLDVYHKRGDTVEVDRSSFDGTTWRTQASSYDQLSPTTIRSDSSDHLAVYAKRLYPGLSEFIPAADGKILGEHRWRDRLTGRPLIYGDRIWYLRERWPNQELIARDEQGDVITALTLPPGHLGSIASDGTTVAGVWNDAYTAATGVIATSFEALAESLSRHANDPVYQESACYAYSAKTVDTIPVGIYEPDTPAVGTIVMLHGGPHSTSWPANQPLVSYLARQGWRVAVPNICSSSLAERYHLCEELGSDDAREVATLARHFQARGPVVVLGISYGVYVGARAVSLDAPIDGLIAMSGFMTASSLDSSSHPMVVALRTKHRLPETDAAKLRRVPTIVVHGRRDVRVPVASQRKAAEDIAALDFVELAEEGHEIKSDRAVATAYPRIASWLSATQVSMAR</sequence>
<dbReference type="InterPro" id="IPR029058">
    <property type="entry name" value="AB_hydrolase_fold"/>
</dbReference>
<dbReference type="GO" id="GO:0003824">
    <property type="term" value="F:catalytic activity"/>
    <property type="evidence" value="ECO:0007669"/>
    <property type="project" value="UniProtKB-ARBA"/>
</dbReference>
<dbReference type="InterPro" id="IPR000073">
    <property type="entry name" value="AB_hydrolase_1"/>
</dbReference>
<proteinExistence type="predicted"/>
<dbReference type="Gene3D" id="3.40.50.1820">
    <property type="entry name" value="alpha/beta hydrolase"/>
    <property type="match status" value="1"/>
</dbReference>
<protein>
    <recommendedName>
        <fullName evidence="1">AB hydrolase-1 domain-containing protein</fullName>
    </recommendedName>
</protein>
<reference evidence="2 3" key="2">
    <citation type="submission" date="2019-05" db="EMBL/GenBank/DDBJ databases">
        <title>Glycomyces buryatensis sp. nov.</title>
        <authorList>
            <person name="Nikitina E."/>
        </authorList>
    </citation>
    <scope>NUCLEOTIDE SEQUENCE [LARGE SCALE GENOMIC DNA]</scope>
    <source>
        <strain evidence="2 3">18</strain>
    </source>
</reference>
<reference evidence="3" key="1">
    <citation type="submission" date="2019-04" db="EMBL/GenBank/DDBJ databases">
        <title>Nocardioides xinjiangensis sp. nov.</title>
        <authorList>
            <person name="Liu S."/>
        </authorList>
    </citation>
    <scope>NUCLEOTIDE SEQUENCE [LARGE SCALE GENOMIC DNA]</scope>
    <source>
        <strain evidence="3">18</strain>
    </source>
</reference>
<evidence type="ECO:0000259" key="1">
    <source>
        <dbReference type="Pfam" id="PF00561"/>
    </source>
</evidence>
<evidence type="ECO:0000313" key="2">
    <source>
        <dbReference type="EMBL" id="THV38651.1"/>
    </source>
</evidence>
<name>A0A4S8Q5X7_9ACTN</name>
<dbReference type="Proteomes" id="UP000308760">
    <property type="component" value="Unassembled WGS sequence"/>
</dbReference>
<dbReference type="AlphaFoldDB" id="A0A4S8Q5X7"/>
<keyword evidence="3" id="KW-1185">Reference proteome</keyword>
<dbReference type="RefSeq" id="WP_136536236.1">
    <property type="nucleotide sequence ID" value="NZ_STGY01000067.1"/>
</dbReference>